<reference evidence="1 2" key="1">
    <citation type="submission" date="2023-07" db="EMBL/GenBank/DDBJ databases">
        <title>Sequencing the genomes of 1000 actinobacteria strains.</title>
        <authorList>
            <person name="Klenk H.-P."/>
        </authorList>
    </citation>
    <scope>NUCLEOTIDE SEQUENCE [LARGE SCALE GENOMIC DNA]</scope>
    <source>
        <strain evidence="1 2">DSM 46740</strain>
    </source>
</reference>
<evidence type="ECO:0000313" key="1">
    <source>
        <dbReference type="EMBL" id="MDP9842151.1"/>
    </source>
</evidence>
<accession>A0ABT9Q6Z8</accession>
<dbReference type="RefSeq" id="WP_307556067.1">
    <property type="nucleotide sequence ID" value="NZ_JAUSQU010000001.1"/>
</dbReference>
<proteinExistence type="predicted"/>
<protein>
    <submittedName>
        <fullName evidence="1">Uncharacterized protein</fullName>
    </submittedName>
</protein>
<gene>
    <name evidence="1" type="ORF">J2853_001362</name>
</gene>
<keyword evidence="2" id="KW-1185">Reference proteome</keyword>
<comment type="caution">
    <text evidence="1">The sequence shown here is derived from an EMBL/GenBank/DDBJ whole genome shotgun (WGS) entry which is preliminary data.</text>
</comment>
<evidence type="ECO:0000313" key="2">
    <source>
        <dbReference type="Proteomes" id="UP001225356"/>
    </source>
</evidence>
<name>A0ABT9Q6Z8_9ACTN</name>
<sequence>MDRCPETVDVARASADVSPPDGAGLRWDDLAGDRRFETPLKRLGELDANGLARLREGVDSRAILSGEQFSTALNNALVNWSPNESLYSVRPGTGEYMKGPSGADLIYLTKGGEHLVFRDGETIFKLDYNANKRVLGWTEGWEPGRLSGAEATSALLDIANDKESRFAKLRDSHGPSHVIDQTVDVRIVDWPGRVINEFIGENKLDGDRTYEFPTIVTRQSRVHGLESLDNLDLATGYAEIGKNPNPEKYVEVNRRWLELVGPADFDRELLLDVQQSPSIARLLQRSQRNPAFMDALRRFAGSSLAYTAATGETMDMVGDGNVVFIDSRSYLLVDALHPYPARPLWKATEVLHRLNRQEELTRQDQVGLVNVLNYVRTVNALAHATGLQERISIVPRDFHSDRWKRFLELWRK</sequence>
<dbReference type="EMBL" id="JAUSQU010000001">
    <property type="protein sequence ID" value="MDP9842151.1"/>
    <property type="molecule type" value="Genomic_DNA"/>
</dbReference>
<dbReference type="Proteomes" id="UP001225356">
    <property type="component" value="Unassembled WGS sequence"/>
</dbReference>
<organism evidence="1 2">
    <name type="scientific">Streptosporangium lutulentum</name>
    <dbReference type="NCBI Taxonomy" id="1461250"/>
    <lineage>
        <taxon>Bacteria</taxon>
        <taxon>Bacillati</taxon>
        <taxon>Actinomycetota</taxon>
        <taxon>Actinomycetes</taxon>
        <taxon>Streptosporangiales</taxon>
        <taxon>Streptosporangiaceae</taxon>
        <taxon>Streptosporangium</taxon>
    </lineage>
</organism>